<feature type="region of interest" description="Disordered" evidence="1">
    <location>
        <begin position="330"/>
        <end position="354"/>
    </location>
</feature>
<keyword evidence="4" id="KW-1185">Reference proteome</keyword>
<evidence type="ECO:0000259" key="2">
    <source>
        <dbReference type="PROSITE" id="PS50280"/>
    </source>
</evidence>
<dbReference type="SUPFAM" id="SSF82199">
    <property type="entry name" value="SET domain"/>
    <property type="match status" value="1"/>
</dbReference>
<dbReference type="PANTHER" id="PTHR13271">
    <property type="entry name" value="UNCHARACTERIZED PUTATIVE METHYLTRANSFERASE"/>
    <property type="match status" value="1"/>
</dbReference>
<feature type="domain" description="SET" evidence="2">
    <location>
        <begin position="26"/>
        <end position="136"/>
    </location>
</feature>
<protein>
    <recommendedName>
        <fullName evidence="2">SET domain-containing protein</fullName>
    </recommendedName>
</protein>
<evidence type="ECO:0000313" key="4">
    <source>
        <dbReference type="Proteomes" id="UP001178507"/>
    </source>
</evidence>
<dbReference type="Gene3D" id="3.90.1410.10">
    <property type="entry name" value="set domain protein methyltransferase, domain 1"/>
    <property type="match status" value="1"/>
</dbReference>
<reference evidence="3" key="1">
    <citation type="submission" date="2023-08" db="EMBL/GenBank/DDBJ databases">
        <authorList>
            <person name="Chen Y."/>
            <person name="Shah S."/>
            <person name="Dougan E. K."/>
            <person name="Thang M."/>
            <person name="Chan C."/>
        </authorList>
    </citation>
    <scope>NUCLEOTIDE SEQUENCE</scope>
</reference>
<dbReference type="InterPro" id="IPR001214">
    <property type="entry name" value="SET_dom"/>
</dbReference>
<dbReference type="Pfam" id="PF00856">
    <property type="entry name" value="SET"/>
    <property type="match status" value="1"/>
</dbReference>
<dbReference type="PROSITE" id="PS50280">
    <property type="entry name" value="SET"/>
    <property type="match status" value="1"/>
</dbReference>
<evidence type="ECO:0000256" key="1">
    <source>
        <dbReference type="SAM" id="MobiDB-lite"/>
    </source>
</evidence>
<evidence type="ECO:0000313" key="3">
    <source>
        <dbReference type="EMBL" id="CAJ1395720.1"/>
    </source>
</evidence>
<dbReference type="CDD" id="cd10527">
    <property type="entry name" value="SET_LSMT"/>
    <property type="match status" value="1"/>
</dbReference>
<proteinExistence type="predicted"/>
<dbReference type="InterPro" id="IPR050600">
    <property type="entry name" value="SETD3_SETD6_MTase"/>
</dbReference>
<accession>A0AA36N260</accession>
<organism evidence="3 4">
    <name type="scientific">Effrenium voratum</name>
    <dbReference type="NCBI Taxonomy" id="2562239"/>
    <lineage>
        <taxon>Eukaryota</taxon>
        <taxon>Sar</taxon>
        <taxon>Alveolata</taxon>
        <taxon>Dinophyceae</taxon>
        <taxon>Suessiales</taxon>
        <taxon>Symbiodiniaceae</taxon>
        <taxon>Effrenium</taxon>
    </lineage>
</organism>
<dbReference type="EMBL" id="CAUJNA010003207">
    <property type="protein sequence ID" value="CAJ1395720.1"/>
    <property type="molecule type" value="Genomic_DNA"/>
</dbReference>
<sequence>MPLLDTPPPWSTDATHSKHSEAMGDEPWIYKGTGVSLIGEGLASADGLLAMRRAVDQLESFWPHMPSDADLRWAGASVQSRAHSASQGGTVLIPIADCFNHSPSNANCEVIQHSDAIEVVTQYDIEAGEELLICYGHFSNAELLFNAGFTCWPNEHDCLVVLPAEFLAAVEEERHSQGRGSADLKGRLSCLSARPACLRAAMPLLGCGIPAKTVTLLSGLLLDEERWQQLMENGGPGSLHDAWAEAGELQAEALAVVLRALKGIAISRYQTPLECDEKADSAKHVRSLCGSERLCAASMRCECDWPNAERCNACKLLFKLDRRLSNPIARNSEDFGTQPADMEDMGSAGDRLRA</sequence>
<feature type="region of interest" description="Disordered" evidence="1">
    <location>
        <begin position="1"/>
        <end position="21"/>
    </location>
</feature>
<comment type="caution">
    <text evidence="3">The sequence shown here is derived from an EMBL/GenBank/DDBJ whole genome shotgun (WGS) entry which is preliminary data.</text>
</comment>
<dbReference type="AlphaFoldDB" id="A0AA36N260"/>
<dbReference type="GO" id="GO:0016279">
    <property type="term" value="F:protein-lysine N-methyltransferase activity"/>
    <property type="evidence" value="ECO:0007669"/>
    <property type="project" value="TreeGrafter"/>
</dbReference>
<feature type="compositionally biased region" description="Pro residues" evidence="1">
    <location>
        <begin position="1"/>
        <end position="10"/>
    </location>
</feature>
<dbReference type="InterPro" id="IPR046341">
    <property type="entry name" value="SET_dom_sf"/>
</dbReference>
<name>A0AA36N260_9DINO</name>
<dbReference type="Proteomes" id="UP001178507">
    <property type="component" value="Unassembled WGS sequence"/>
</dbReference>
<gene>
    <name evidence="3" type="ORF">EVOR1521_LOCUS20091</name>
</gene>